<dbReference type="SUPFAM" id="SSF56801">
    <property type="entry name" value="Acetyl-CoA synthetase-like"/>
    <property type="match status" value="1"/>
</dbReference>
<evidence type="ECO:0000259" key="15">
    <source>
        <dbReference type="Pfam" id="PF00501"/>
    </source>
</evidence>
<dbReference type="Proteomes" id="UP000585050">
    <property type="component" value="Unassembled WGS sequence"/>
</dbReference>
<dbReference type="PANTHER" id="PTHR43767:SF8">
    <property type="entry name" value="LONG-CHAIN-FATTY-ACID--COA LIGASE"/>
    <property type="match status" value="1"/>
</dbReference>
<keyword evidence="5" id="KW-0436">Ligase</keyword>
<evidence type="ECO:0000256" key="12">
    <source>
        <dbReference type="ARBA" id="ARBA00026121"/>
    </source>
</evidence>
<dbReference type="Gene3D" id="2.30.38.10">
    <property type="entry name" value="Luciferase, Domain 3"/>
    <property type="match status" value="1"/>
</dbReference>
<dbReference type="RefSeq" id="WP_168880987.1">
    <property type="nucleotide sequence ID" value="NZ_JABAIL010000001.1"/>
</dbReference>
<evidence type="ECO:0000313" key="18">
    <source>
        <dbReference type="Proteomes" id="UP000585050"/>
    </source>
</evidence>
<proteinExistence type="inferred from homology"/>
<evidence type="ECO:0000256" key="3">
    <source>
        <dbReference type="ARBA" id="ARBA00005005"/>
    </source>
</evidence>
<keyword evidence="7" id="KW-0276">Fatty acid metabolism</keyword>
<keyword evidence="11" id="KW-0472">Membrane</keyword>
<dbReference type="Pfam" id="PF00501">
    <property type="entry name" value="AMP-binding"/>
    <property type="match status" value="1"/>
</dbReference>
<evidence type="ECO:0000256" key="4">
    <source>
        <dbReference type="ARBA" id="ARBA00006432"/>
    </source>
</evidence>
<keyword evidence="18" id="KW-1185">Reference proteome</keyword>
<organism evidence="17 18">
    <name type="scientific">Flammeovirga agarivorans</name>
    <dbReference type="NCBI Taxonomy" id="2726742"/>
    <lineage>
        <taxon>Bacteria</taxon>
        <taxon>Pseudomonadati</taxon>
        <taxon>Bacteroidota</taxon>
        <taxon>Cytophagia</taxon>
        <taxon>Cytophagales</taxon>
        <taxon>Flammeovirgaceae</taxon>
        <taxon>Flammeovirga</taxon>
    </lineage>
</organism>
<comment type="cofactor">
    <cofactor evidence="1">
        <name>Mg(2+)</name>
        <dbReference type="ChEBI" id="CHEBI:18420"/>
    </cofactor>
</comment>
<comment type="similarity">
    <text evidence="4">Belongs to the ATP-dependent AMP-binding enzyme family.</text>
</comment>
<dbReference type="PROSITE" id="PS00455">
    <property type="entry name" value="AMP_BINDING"/>
    <property type="match status" value="1"/>
</dbReference>
<evidence type="ECO:0000256" key="5">
    <source>
        <dbReference type="ARBA" id="ARBA00022598"/>
    </source>
</evidence>
<evidence type="ECO:0000256" key="8">
    <source>
        <dbReference type="ARBA" id="ARBA00022840"/>
    </source>
</evidence>
<sequence>MEQNRPWYKHYADFTPQEINPDNYQSLIALFDESFKKFGDKIAYENMGGKLTYNEVNKQSENFASYLQNVCGMQKGDRIAIQMPNCLQYPIAMIGAIRAGMVVVNTNPLYTEREMLHQFTDAEIKTIVIVANFADKLQNIKDKVPTLKNIITTELGDLLAFPKNLIVNAVVKHVKKMVPSYDLPTAVKFKKVLKEGANFSYRKPTLTGKDNAFLQYTGGTTGVAKGAILTHRNIVANLEQSNAWLQGVLNEGEEIVITALPLYHIFALTVNCMTMMKIGARNVLITNPRDMNGFIKEISAYKFSIVTGVNTLFNGMLNHKKFPDLDFSALKVTIGGGMAVQQAVAKRWEEVTGCTLAEGYGLTETSPVVCVHRLDSPKIGTIGLPYPSTDVKIMDESGVEVAIGEVGELCVKGPQVMKGYWKREKETEETFFDNGWLRTGDIATMDHHGYFKIVDRKKDMILVSGFNVYPNEVEDVLVMHDGVLECAVIGVPDDKSTEAVKCFVVKKDQHLTAEALKDFCKQNLAGYKVPRHYEFRTELPKTNVGKILRRTLKEEELERTKKALH</sequence>
<evidence type="ECO:0000259" key="16">
    <source>
        <dbReference type="Pfam" id="PF13193"/>
    </source>
</evidence>
<keyword evidence="6" id="KW-0547">Nucleotide-binding</keyword>
<evidence type="ECO:0000256" key="2">
    <source>
        <dbReference type="ARBA" id="ARBA00004170"/>
    </source>
</evidence>
<comment type="subcellular location">
    <subcellularLocation>
        <location evidence="2">Membrane</location>
        <topology evidence="2">Peripheral membrane protein</topology>
    </subcellularLocation>
</comment>
<evidence type="ECO:0000256" key="9">
    <source>
        <dbReference type="ARBA" id="ARBA00022842"/>
    </source>
</evidence>
<evidence type="ECO:0000313" key="17">
    <source>
        <dbReference type="EMBL" id="NLR90280.1"/>
    </source>
</evidence>
<dbReference type="FunFam" id="3.30.300.30:FF:000006">
    <property type="entry name" value="Long-chain-fatty-acid--CoA ligase FadD"/>
    <property type="match status" value="1"/>
</dbReference>
<dbReference type="AlphaFoldDB" id="A0A7X8SHF4"/>
<feature type="domain" description="AMP-binding enzyme C-terminal" evidence="16">
    <location>
        <begin position="472"/>
        <end position="546"/>
    </location>
</feature>
<gene>
    <name evidence="17" type="ORF">HGP29_03640</name>
</gene>
<dbReference type="PANTHER" id="PTHR43767">
    <property type="entry name" value="LONG-CHAIN-FATTY-ACID--COA LIGASE"/>
    <property type="match status" value="1"/>
</dbReference>
<evidence type="ECO:0000256" key="13">
    <source>
        <dbReference type="ARBA" id="ARBA00039545"/>
    </source>
</evidence>
<protein>
    <recommendedName>
        <fullName evidence="13">Long-chain-fatty-acid--CoA ligase</fullName>
        <ecNumber evidence="12">6.2.1.3</ecNumber>
    </recommendedName>
    <alternativeName>
        <fullName evidence="14">Long-chain acyl-CoA synthetase</fullName>
    </alternativeName>
</protein>
<feature type="domain" description="AMP-dependent synthetase/ligase" evidence="15">
    <location>
        <begin position="31"/>
        <end position="421"/>
    </location>
</feature>
<evidence type="ECO:0000256" key="14">
    <source>
        <dbReference type="ARBA" id="ARBA00042773"/>
    </source>
</evidence>
<keyword evidence="8" id="KW-0067">ATP-binding</keyword>
<dbReference type="EC" id="6.2.1.3" evidence="12"/>
<dbReference type="GO" id="GO:0004467">
    <property type="term" value="F:long-chain fatty acid-CoA ligase activity"/>
    <property type="evidence" value="ECO:0007669"/>
    <property type="project" value="UniProtKB-EC"/>
</dbReference>
<reference evidence="17 18" key="1">
    <citation type="submission" date="2020-04" db="EMBL/GenBank/DDBJ databases">
        <title>Flammeovirga sp. SR4, a novel species isolated from seawater.</title>
        <authorList>
            <person name="Wang X."/>
        </authorList>
    </citation>
    <scope>NUCLEOTIDE SEQUENCE [LARGE SCALE GENOMIC DNA]</scope>
    <source>
        <strain evidence="17 18">SR4</strain>
    </source>
</reference>
<dbReference type="InterPro" id="IPR025110">
    <property type="entry name" value="AMP-bd_C"/>
</dbReference>
<dbReference type="Pfam" id="PF13193">
    <property type="entry name" value="AMP-binding_C"/>
    <property type="match status" value="1"/>
</dbReference>
<dbReference type="CDD" id="cd05936">
    <property type="entry name" value="FC-FACS_FadD_like"/>
    <property type="match status" value="1"/>
</dbReference>
<evidence type="ECO:0000256" key="1">
    <source>
        <dbReference type="ARBA" id="ARBA00001946"/>
    </source>
</evidence>
<keyword evidence="10" id="KW-0443">Lipid metabolism</keyword>
<dbReference type="InterPro" id="IPR050237">
    <property type="entry name" value="ATP-dep_AMP-bd_enzyme"/>
</dbReference>
<evidence type="ECO:0000256" key="11">
    <source>
        <dbReference type="ARBA" id="ARBA00023136"/>
    </source>
</evidence>
<accession>A0A7X8SHF4</accession>
<dbReference type="InterPro" id="IPR020845">
    <property type="entry name" value="AMP-binding_CS"/>
</dbReference>
<dbReference type="InterPro" id="IPR045851">
    <property type="entry name" value="AMP-bd_C_sf"/>
</dbReference>
<evidence type="ECO:0000256" key="7">
    <source>
        <dbReference type="ARBA" id="ARBA00022832"/>
    </source>
</evidence>
<dbReference type="Gene3D" id="3.40.50.980">
    <property type="match status" value="2"/>
</dbReference>
<comment type="caution">
    <text evidence="17">The sequence shown here is derived from an EMBL/GenBank/DDBJ whole genome shotgun (WGS) entry which is preliminary data.</text>
</comment>
<dbReference type="GO" id="GO:0005524">
    <property type="term" value="F:ATP binding"/>
    <property type="evidence" value="ECO:0007669"/>
    <property type="project" value="UniProtKB-KW"/>
</dbReference>
<dbReference type="InterPro" id="IPR000873">
    <property type="entry name" value="AMP-dep_synth/lig_dom"/>
</dbReference>
<keyword evidence="9" id="KW-0460">Magnesium</keyword>
<name>A0A7X8SHF4_9BACT</name>
<dbReference type="FunFam" id="3.40.50.12780:FF:000003">
    <property type="entry name" value="Long-chain-fatty-acid--CoA ligase FadD"/>
    <property type="match status" value="1"/>
</dbReference>
<evidence type="ECO:0000256" key="6">
    <source>
        <dbReference type="ARBA" id="ARBA00022741"/>
    </source>
</evidence>
<dbReference type="Gene3D" id="3.30.300.30">
    <property type="match status" value="1"/>
</dbReference>
<dbReference type="GO" id="GO:0016020">
    <property type="term" value="C:membrane"/>
    <property type="evidence" value="ECO:0007669"/>
    <property type="project" value="UniProtKB-SubCell"/>
</dbReference>
<dbReference type="EMBL" id="JABAIL010000001">
    <property type="protein sequence ID" value="NLR90280.1"/>
    <property type="molecule type" value="Genomic_DNA"/>
</dbReference>
<evidence type="ECO:0000256" key="10">
    <source>
        <dbReference type="ARBA" id="ARBA00023098"/>
    </source>
</evidence>
<comment type="pathway">
    <text evidence="3">Lipid metabolism; fatty acid beta-oxidation.</text>
</comment>